<comment type="caution">
    <text evidence="2">The sequence shown here is derived from an EMBL/GenBank/DDBJ whole genome shotgun (WGS) entry which is preliminary data.</text>
</comment>
<evidence type="ECO:0000256" key="1">
    <source>
        <dbReference type="SAM" id="MobiDB-lite"/>
    </source>
</evidence>
<proteinExistence type="predicted"/>
<feature type="region of interest" description="Disordered" evidence="1">
    <location>
        <begin position="30"/>
        <end position="50"/>
    </location>
</feature>
<name>A0A226WVV7_CABSO</name>
<sequence>MAAASVPPENPGSLRSGAFEDANERLGKFIAIDETTSRRSGPMAACGGQQ</sequence>
<feature type="region of interest" description="Disordered" evidence="1">
    <location>
        <begin position="1"/>
        <end position="20"/>
    </location>
</feature>
<gene>
    <name evidence="2" type="ORF">BSU04_27450</name>
</gene>
<dbReference type="AlphaFoldDB" id="A0A226WVV7"/>
<dbReference type="EMBL" id="MTHB01000184">
    <property type="protein sequence ID" value="OXC75314.1"/>
    <property type="molecule type" value="Genomic_DNA"/>
</dbReference>
<evidence type="ECO:0000313" key="2">
    <source>
        <dbReference type="EMBL" id="OXC75314.1"/>
    </source>
</evidence>
<reference evidence="3" key="1">
    <citation type="submission" date="2017-01" db="EMBL/GenBank/DDBJ databases">
        <title>Genome Analysis of Deinococcus marmoris KOPRI26562.</title>
        <authorList>
            <person name="Kim J.H."/>
            <person name="Oh H.-M."/>
        </authorList>
    </citation>
    <scope>NUCLEOTIDE SEQUENCE [LARGE SCALE GENOMIC DNA]</scope>
    <source>
        <strain evidence="3">PAMC 26633</strain>
    </source>
</reference>
<accession>A0A226WVV7</accession>
<dbReference type="Proteomes" id="UP000214720">
    <property type="component" value="Unassembled WGS sequence"/>
</dbReference>
<organism evidence="2 3">
    <name type="scientific">Caballeronia sordidicola</name>
    <name type="common">Burkholderia sordidicola</name>
    <dbReference type="NCBI Taxonomy" id="196367"/>
    <lineage>
        <taxon>Bacteria</taxon>
        <taxon>Pseudomonadati</taxon>
        <taxon>Pseudomonadota</taxon>
        <taxon>Betaproteobacteria</taxon>
        <taxon>Burkholderiales</taxon>
        <taxon>Burkholderiaceae</taxon>
        <taxon>Caballeronia</taxon>
    </lineage>
</organism>
<protein>
    <submittedName>
        <fullName evidence="2">Uncharacterized protein</fullName>
    </submittedName>
</protein>
<evidence type="ECO:0000313" key="3">
    <source>
        <dbReference type="Proteomes" id="UP000214720"/>
    </source>
</evidence>